<comment type="caution">
    <text evidence="1">The sequence shown here is derived from an EMBL/GenBank/DDBJ whole genome shotgun (WGS) entry which is preliminary data.</text>
</comment>
<evidence type="ECO:0000313" key="1">
    <source>
        <dbReference type="EMBL" id="GBO06401.1"/>
    </source>
</evidence>
<proteinExistence type="predicted"/>
<dbReference type="Proteomes" id="UP000499080">
    <property type="component" value="Unassembled WGS sequence"/>
</dbReference>
<organism evidence="1 2">
    <name type="scientific">Araneus ventricosus</name>
    <name type="common">Orbweaver spider</name>
    <name type="synonym">Epeira ventricosa</name>
    <dbReference type="NCBI Taxonomy" id="182803"/>
    <lineage>
        <taxon>Eukaryota</taxon>
        <taxon>Metazoa</taxon>
        <taxon>Ecdysozoa</taxon>
        <taxon>Arthropoda</taxon>
        <taxon>Chelicerata</taxon>
        <taxon>Arachnida</taxon>
        <taxon>Araneae</taxon>
        <taxon>Araneomorphae</taxon>
        <taxon>Entelegynae</taxon>
        <taxon>Araneoidea</taxon>
        <taxon>Araneidae</taxon>
        <taxon>Araneus</taxon>
    </lineage>
</organism>
<keyword evidence="2" id="KW-1185">Reference proteome</keyword>
<sequence>MTPKSRLHHLDYRLAKIPAIKTLPSALVDGTCDSSKSRESGKPTTSLLSFFNLNLKTIICPCEPTGLAQRPKCPHAFIPQRWGAPGFQLFPTLISPSKVSVHARTLKPTKTCYINCYRNLNDPDHQQQGSADVNFGLSVEEVSSSSPPSSDPVGVLKQSIKKHCYSIW</sequence>
<protein>
    <submittedName>
        <fullName evidence="1">Uncharacterized protein</fullName>
    </submittedName>
</protein>
<dbReference type="AlphaFoldDB" id="A0A4Y2U2W9"/>
<dbReference type="EMBL" id="BGPR01032744">
    <property type="protein sequence ID" value="GBO06401.1"/>
    <property type="molecule type" value="Genomic_DNA"/>
</dbReference>
<accession>A0A4Y2U2W9</accession>
<reference evidence="1 2" key="1">
    <citation type="journal article" date="2019" name="Sci. Rep.">
        <title>Orb-weaving spider Araneus ventricosus genome elucidates the spidroin gene catalogue.</title>
        <authorList>
            <person name="Kono N."/>
            <person name="Nakamura H."/>
            <person name="Ohtoshi R."/>
            <person name="Moran D.A.P."/>
            <person name="Shinohara A."/>
            <person name="Yoshida Y."/>
            <person name="Fujiwara M."/>
            <person name="Mori M."/>
            <person name="Tomita M."/>
            <person name="Arakawa K."/>
        </authorList>
    </citation>
    <scope>NUCLEOTIDE SEQUENCE [LARGE SCALE GENOMIC DNA]</scope>
</reference>
<name>A0A4Y2U2W9_ARAVE</name>
<evidence type="ECO:0000313" key="2">
    <source>
        <dbReference type="Proteomes" id="UP000499080"/>
    </source>
</evidence>
<gene>
    <name evidence="1" type="ORF">AVEN_176263_1</name>
</gene>